<dbReference type="Proteomes" id="UP001596415">
    <property type="component" value="Unassembled WGS sequence"/>
</dbReference>
<sequence length="249" mass="28540">MKTILITWLCFAWSTTVFSQYTINMEVAPLNTVPNKYTANQMGYVGAPKRVEKTSYGQTFVYHFHKDGRLQSIESPFYVKPSEYVYDSENRLIKNITYSKNGASVSLFTTNDQGFLWTDDITDASYKRYFEYNDSGLLCKVSEPEGLFTEYEYDSLGRVIKEIGNDYVNTYEYSKDRGFLKVTKTSKSKDYESAHNYYYNKQGVNVGNDKPGKPLDLPQSLVEVDATGNVTKITLGYGSVLEEAKFTYY</sequence>
<feature type="chain" id="PRO_5045260728" description="YD repeat-containing protein" evidence="1">
    <location>
        <begin position="20"/>
        <end position="249"/>
    </location>
</feature>
<dbReference type="EMBL" id="JBHTBN010000001">
    <property type="protein sequence ID" value="MFC7356745.1"/>
    <property type="molecule type" value="Genomic_DNA"/>
</dbReference>
<evidence type="ECO:0000313" key="2">
    <source>
        <dbReference type="EMBL" id="MFC7356745.1"/>
    </source>
</evidence>
<evidence type="ECO:0000313" key="3">
    <source>
        <dbReference type="Proteomes" id="UP001596415"/>
    </source>
</evidence>
<gene>
    <name evidence="2" type="ORF">ACFQO1_03525</name>
</gene>
<organism evidence="2 3">
    <name type="scientific">Jejudonia soesokkakensis</name>
    <dbReference type="NCBI Taxonomy" id="1323432"/>
    <lineage>
        <taxon>Bacteria</taxon>
        <taxon>Pseudomonadati</taxon>
        <taxon>Bacteroidota</taxon>
        <taxon>Flavobacteriia</taxon>
        <taxon>Flavobacteriales</taxon>
        <taxon>Flavobacteriaceae</taxon>
        <taxon>Jejudonia</taxon>
    </lineage>
</organism>
<dbReference type="Pfam" id="PF05593">
    <property type="entry name" value="RHS_repeat"/>
    <property type="match status" value="1"/>
</dbReference>
<dbReference type="InterPro" id="IPR031325">
    <property type="entry name" value="RHS_repeat"/>
</dbReference>
<reference evidence="3" key="1">
    <citation type="journal article" date="2019" name="Int. J. Syst. Evol. Microbiol.">
        <title>The Global Catalogue of Microorganisms (GCM) 10K type strain sequencing project: providing services to taxonomists for standard genome sequencing and annotation.</title>
        <authorList>
            <consortium name="The Broad Institute Genomics Platform"/>
            <consortium name="The Broad Institute Genome Sequencing Center for Infectious Disease"/>
            <person name="Wu L."/>
            <person name="Ma J."/>
        </authorList>
    </citation>
    <scope>NUCLEOTIDE SEQUENCE [LARGE SCALE GENOMIC DNA]</scope>
    <source>
        <strain evidence="3">CGMCC 1.16306</strain>
    </source>
</reference>
<comment type="caution">
    <text evidence="2">The sequence shown here is derived from an EMBL/GenBank/DDBJ whole genome shotgun (WGS) entry which is preliminary data.</text>
</comment>
<evidence type="ECO:0000256" key="1">
    <source>
        <dbReference type="SAM" id="SignalP"/>
    </source>
</evidence>
<feature type="signal peptide" evidence="1">
    <location>
        <begin position="1"/>
        <end position="19"/>
    </location>
</feature>
<keyword evidence="1" id="KW-0732">Signal</keyword>
<proteinExistence type="predicted"/>
<keyword evidence="3" id="KW-1185">Reference proteome</keyword>
<dbReference type="Gene3D" id="2.180.10.10">
    <property type="entry name" value="RHS repeat-associated core"/>
    <property type="match status" value="1"/>
</dbReference>
<dbReference type="NCBIfam" id="TIGR01643">
    <property type="entry name" value="YD_repeat_2x"/>
    <property type="match status" value="1"/>
</dbReference>
<protein>
    <recommendedName>
        <fullName evidence="4">YD repeat-containing protein</fullName>
    </recommendedName>
</protein>
<name>A0ABW2MT61_9FLAO</name>
<dbReference type="InterPro" id="IPR006530">
    <property type="entry name" value="YD"/>
</dbReference>
<accession>A0ABW2MT61</accession>
<evidence type="ECO:0008006" key="4">
    <source>
        <dbReference type="Google" id="ProtNLM"/>
    </source>
</evidence>
<dbReference type="RefSeq" id="WP_380216589.1">
    <property type="nucleotide sequence ID" value="NZ_JBHTBN010000001.1"/>
</dbReference>